<dbReference type="HOGENOM" id="CLU_100997_5_2_11"/>
<accession>C7QAG6</accession>
<dbReference type="Gene3D" id="3.10.450.50">
    <property type="match status" value="1"/>
</dbReference>
<dbReference type="Proteomes" id="UP000000851">
    <property type="component" value="Chromosome"/>
</dbReference>
<dbReference type="PANTHER" id="PTHR38436:SF1">
    <property type="entry name" value="ESTER CYCLASE"/>
    <property type="match status" value="1"/>
</dbReference>
<evidence type="ECO:0000313" key="3">
    <source>
        <dbReference type="Proteomes" id="UP000000851"/>
    </source>
</evidence>
<dbReference type="SUPFAM" id="SSF54427">
    <property type="entry name" value="NTF2-like"/>
    <property type="match status" value="1"/>
</dbReference>
<dbReference type="eggNOG" id="COG5485">
    <property type="taxonomic scope" value="Bacteria"/>
</dbReference>
<feature type="region of interest" description="Disordered" evidence="1">
    <location>
        <begin position="136"/>
        <end position="173"/>
    </location>
</feature>
<dbReference type="AlphaFoldDB" id="C7QAG6"/>
<feature type="compositionally biased region" description="Gly residues" evidence="1">
    <location>
        <begin position="145"/>
        <end position="166"/>
    </location>
</feature>
<dbReference type="RefSeq" id="WP_015792194.1">
    <property type="nucleotide sequence ID" value="NC_013131.1"/>
</dbReference>
<dbReference type="InParanoid" id="C7QAG6"/>
<evidence type="ECO:0000256" key="1">
    <source>
        <dbReference type="SAM" id="MobiDB-lite"/>
    </source>
</evidence>
<dbReference type="STRING" id="479433.Caci_3560"/>
<evidence type="ECO:0008006" key="4">
    <source>
        <dbReference type="Google" id="ProtNLM"/>
    </source>
</evidence>
<evidence type="ECO:0000313" key="2">
    <source>
        <dbReference type="EMBL" id="ACU72465.1"/>
    </source>
</evidence>
<dbReference type="EMBL" id="CP001700">
    <property type="protein sequence ID" value="ACU72465.1"/>
    <property type="molecule type" value="Genomic_DNA"/>
</dbReference>
<sequence>MSTTANKALVEKAIGILSGQTPEDFAQEAFAADYRDHNAPGDGGPARFLKVRAQLQTAFSDLKHEILASVAEDDIVSIHVQLTGTHTGVFQAGPRAIPATGNAVVIRSMHMLRVADGRITDNWAVRDDLTVLRAVGALPTPPAGGPGGPGGPGGAGGPAGPGGPGRPGAPAAA</sequence>
<proteinExistence type="predicted"/>
<keyword evidence="3" id="KW-1185">Reference proteome</keyword>
<dbReference type="InterPro" id="IPR032710">
    <property type="entry name" value="NTF2-like_dom_sf"/>
</dbReference>
<organism evidence="2 3">
    <name type="scientific">Catenulispora acidiphila (strain DSM 44928 / JCM 14897 / NBRC 102108 / NRRL B-24433 / ID139908)</name>
    <dbReference type="NCBI Taxonomy" id="479433"/>
    <lineage>
        <taxon>Bacteria</taxon>
        <taxon>Bacillati</taxon>
        <taxon>Actinomycetota</taxon>
        <taxon>Actinomycetes</taxon>
        <taxon>Catenulisporales</taxon>
        <taxon>Catenulisporaceae</taxon>
        <taxon>Catenulispora</taxon>
    </lineage>
</organism>
<dbReference type="OrthoDB" id="4543541at2"/>
<dbReference type="InterPro" id="IPR009959">
    <property type="entry name" value="Cyclase_SnoaL-like"/>
</dbReference>
<dbReference type="Pfam" id="PF07366">
    <property type="entry name" value="SnoaL"/>
    <property type="match status" value="1"/>
</dbReference>
<name>C7QAG6_CATAD</name>
<reference evidence="2 3" key="1">
    <citation type="journal article" date="2009" name="Stand. Genomic Sci.">
        <title>Complete genome sequence of Catenulispora acidiphila type strain (ID 139908).</title>
        <authorList>
            <person name="Copeland A."/>
            <person name="Lapidus A."/>
            <person name="Glavina Del Rio T."/>
            <person name="Nolan M."/>
            <person name="Lucas S."/>
            <person name="Chen F."/>
            <person name="Tice H."/>
            <person name="Cheng J.F."/>
            <person name="Bruce D."/>
            <person name="Goodwin L."/>
            <person name="Pitluck S."/>
            <person name="Mikhailova N."/>
            <person name="Pati A."/>
            <person name="Ivanova N."/>
            <person name="Mavromatis K."/>
            <person name="Chen A."/>
            <person name="Palaniappan K."/>
            <person name="Chain P."/>
            <person name="Land M."/>
            <person name="Hauser L."/>
            <person name="Chang Y.J."/>
            <person name="Jeffries C.D."/>
            <person name="Chertkov O."/>
            <person name="Brettin T."/>
            <person name="Detter J.C."/>
            <person name="Han C."/>
            <person name="Ali Z."/>
            <person name="Tindall B.J."/>
            <person name="Goker M."/>
            <person name="Bristow J."/>
            <person name="Eisen J.A."/>
            <person name="Markowitz V."/>
            <person name="Hugenholtz P."/>
            <person name="Kyrpides N.C."/>
            <person name="Klenk H.P."/>
        </authorList>
    </citation>
    <scope>NUCLEOTIDE SEQUENCE [LARGE SCALE GENOMIC DNA]</scope>
    <source>
        <strain evidence="3">DSM 44928 / JCM 14897 / NBRC 102108 / NRRL B-24433 / ID139908</strain>
    </source>
</reference>
<dbReference type="KEGG" id="cai:Caci_3560"/>
<gene>
    <name evidence="2" type="ordered locus">Caci_3560</name>
</gene>
<dbReference type="GO" id="GO:0030638">
    <property type="term" value="P:polyketide metabolic process"/>
    <property type="evidence" value="ECO:0007669"/>
    <property type="project" value="InterPro"/>
</dbReference>
<protein>
    <recommendedName>
        <fullName evidence="4">Ester cyclase</fullName>
    </recommendedName>
</protein>
<dbReference type="PANTHER" id="PTHR38436">
    <property type="entry name" value="POLYKETIDE CYCLASE SNOAL-LIKE DOMAIN"/>
    <property type="match status" value="1"/>
</dbReference>